<evidence type="ECO:0000313" key="2">
    <source>
        <dbReference type="Proteomes" id="UP000178943"/>
    </source>
</evidence>
<proteinExistence type="predicted"/>
<evidence type="ECO:0000313" key="1">
    <source>
        <dbReference type="EMBL" id="OGF65097.1"/>
    </source>
</evidence>
<protein>
    <submittedName>
        <fullName evidence="1">Uncharacterized protein</fullName>
    </submittedName>
</protein>
<accession>A0A1F5VNW6</accession>
<reference evidence="1 2" key="1">
    <citation type="journal article" date="2016" name="Nat. Commun.">
        <title>Thousands of microbial genomes shed light on interconnected biogeochemical processes in an aquifer system.</title>
        <authorList>
            <person name="Anantharaman K."/>
            <person name="Brown C.T."/>
            <person name="Hug L.A."/>
            <person name="Sharon I."/>
            <person name="Castelle C.J."/>
            <person name="Probst A.J."/>
            <person name="Thomas B.C."/>
            <person name="Singh A."/>
            <person name="Wilkins M.J."/>
            <person name="Karaoz U."/>
            <person name="Brodie E.L."/>
            <person name="Williams K.H."/>
            <person name="Hubbard S.S."/>
            <person name="Banfield J.F."/>
        </authorList>
    </citation>
    <scope>NUCLEOTIDE SEQUENCE [LARGE SCALE GENOMIC DNA]</scope>
</reference>
<gene>
    <name evidence="1" type="ORF">A2Y62_10480</name>
</gene>
<organism evidence="1 2">
    <name type="scientific">Candidatus Fischerbacteria bacterium RBG_13_37_8</name>
    <dbReference type="NCBI Taxonomy" id="1817863"/>
    <lineage>
        <taxon>Bacteria</taxon>
        <taxon>Candidatus Fischeribacteriota</taxon>
    </lineage>
</organism>
<dbReference type="EMBL" id="MFGW01000118">
    <property type="protein sequence ID" value="OGF65097.1"/>
    <property type="molecule type" value="Genomic_DNA"/>
</dbReference>
<sequence>MFMLLATPSGIITSRWRGTHNDRASGIDAFAAGKLTMTESHGACRGGIFRVDQGITNKN</sequence>
<name>A0A1F5VNW6_9BACT</name>
<comment type="caution">
    <text evidence="1">The sequence shown here is derived from an EMBL/GenBank/DDBJ whole genome shotgun (WGS) entry which is preliminary data.</text>
</comment>
<dbReference type="Proteomes" id="UP000178943">
    <property type="component" value="Unassembled WGS sequence"/>
</dbReference>
<dbReference type="AlphaFoldDB" id="A0A1F5VNW6"/>